<keyword evidence="2" id="KW-0732">Signal</keyword>
<dbReference type="InterPro" id="IPR019734">
    <property type="entry name" value="TPR_rpt"/>
</dbReference>
<dbReference type="Pfam" id="PF13432">
    <property type="entry name" value="TPR_16"/>
    <property type="match status" value="4"/>
</dbReference>
<reference evidence="3" key="1">
    <citation type="submission" date="2020-02" db="EMBL/GenBank/DDBJ databases">
        <authorList>
            <person name="Meier V. D."/>
        </authorList>
    </citation>
    <scope>NUCLEOTIDE SEQUENCE</scope>
    <source>
        <strain evidence="3">AVDCRST_MAG74</strain>
    </source>
</reference>
<keyword evidence="1" id="KW-0802">TPR repeat</keyword>
<organism evidence="3">
    <name type="scientific">uncultured Pyrinomonadaceae bacterium</name>
    <dbReference type="NCBI Taxonomy" id="2283094"/>
    <lineage>
        <taxon>Bacteria</taxon>
        <taxon>Pseudomonadati</taxon>
        <taxon>Acidobacteriota</taxon>
        <taxon>Blastocatellia</taxon>
        <taxon>Blastocatellales</taxon>
        <taxon>Pyrinomonadaceae</taxon>
        <taxon>environmental samples</taxon>
    </lineage>
</organism>
<dbReference type="AlphaFoldDB" id="A0A6J4NE79"/>
<feature type="repeat" description="TPR" evidence="1">
    <location>
        <begin position="108"/>
        <end position="141"/>
    </location>
</feature>
<feature type="repeat" description="TPR" evidence="1">
    <location>
        <begin position="353"/>
        <end position="386"/>
    </location>
</feature>
<accession>A0A6J4NE79</accession>
<dbReference type="PANTHER" id="PTHR12558">
    <property type="entry name" value="CELL DIVISION CYCLE 16,23,27"/>
    <property type="match status" value="1"/>
</dbReference>
<dbReference type="Gene3D" id="1.25.40.10">
    <property type="entry name" value="Tetratricopeptide repeat domain"/>
    <property type="match status" value="4"/>
</dbReference>
<feature type="repeat" description="TPR" evidence="1">
    <location>
        <begin position="457"/>
        <end position="490"/>
    </location>
</feature>
<sequence>MRYKPEKNTKILIAAIAFLCFCFNSSSAQTKSSAVNAQKIETLLAESTAALQAGDFVWAKKILHEVLRVEPRNPAANTLAGIVADKENDLQKAEKHFALAAKTAPNAPEMRNNYGAILLRSGRKKEAAREFTASLAANPKQSSALVNLAQIRIAEGDLTTARVLFEKAKVIAPDTKILRALVMISLGLHEKERAAHEFTEYIAALKTESTPVETDNKRRDISLAEALLTGSLPDEARQELESVLSNDNQNINALVLLSKVFLQQKNILAAGRLLESAVAGGLDDAKIYLALAEVYEAGGYPENAIPAMRRAIAKEPKNDFYRSRYGLLLVNTKAPAAALIRIEEALKEFPDSAALWFALGIAQFDNNKIPEAGKAFEKALSIDSKLVPALAYLGAVFVEQARYTDAVKIYEQAIGLNGKIALLHYLLGDTLLKMTDFDDKRIEAALKRAAELDANLTSAHLALGRLYVRQSRWTEAAVFFERAAKLEPSRAETFYQLGRAYARLKRADESRATLERFKQLNDSQKQQKEVDRRELVRRLANVRF</sequence>
<dbReference type="PANTHER" id="PTHR12558:SF13">
    <property type="entry name" value="CELL DIVISION CYCLE PROTEIN 27 HOMOLOG"/>
    <property type="match status" value="1"/>
</dbReference>
<dbReference type="Pfam" id="PF14559">
    <property type="entry name" value="TPR_19"/>
    <property type="match status" value="1"/>
</dbReference>
<dbReference type="SMART" id="SM00028">
    <property type="entry name" value="TPR"/>
    <property type="match status" value="9"/>
</dbReference>
<feature type="signal peptide" evidence="2">
    <location>
        <begin position="1"/>
        <end position="28"/>
    </location>
</feature>
<gene>
    <name evidence="3" type="ORF">AVDCRST_MAG74-548</name>
</gene>
<feature type="chain" id="PRO_5026722797" evidence="2">
    <location>
        <begin position="29"/>
        <end position="544"/>
    </location>
</feature>
<dbReference type="EMBL" id="CADCUR010000041">
    <property type="protein sequence ID" value="CAA9383605.1"/>
    <property type="molecule type" value="Genomic_DNA"/>
</dbReference>
<evidence type="ECO:0000313" key="3">
    <source>
        <dbReference type="EMBL" id="CAA9383605.1"/>
    </source>
</evidence>
<proteinExistence type="predicted"/>
<feature type="repeat" description="TPR" evidence="1">
    <location>
        <begin position="285"/>
        <end position="318"/>
    </location>
</feature>
<protein>
    <submittedName>
        <fullName evidence="3">Uncharacterized protein</fullName>
    </submittedName>
</protein>
<evidence type="ECO:0000256" key="2">
    <source>
        <dbReference type="SAM" id="SignalP"/>
    </source>
</evidence>
<feature type="repeat" description="TPR" evidence="1">
    <location>
        <begin position="387"/>
        <end position="420"/>
    </location>
</feature>
<name>A0A6J4NE79_9BACT</name>
<dbReference type="SUPFAM" id="SSF48452">
    <property type="entry name" value="TPR-like"/>
    <property type="match status" value="3"/>
</dbReference>
<evidence type="ECO:0000256" key="1">
    <source>
        <dbReference type="PROSITE-ProRule" id="PRU00339"/>
    </source>
</evidence>
<dbReference type="InterPro" id="IPR011990">
    <property type="entry name" value="TPR-like_helical_dom_sf"/>
</dbReference>
<dbReference type="PROSITE" id="PS50005">
    <property type="entry name" value="TPR"/>
    <property type="match status" value="5"/>
</dbReference>